<gene>
    <name evidence="4" type="ORF">Bpfe_010122</name>
</gene>
<organism evidence="4 5">
    <name type="scientific">Biomphalaria pfeifferi</name>
    <name type="common">Bloodfluke planorb</name>
    <name type="synonym">Freshwater snail</name>
    <dbReference type="NCBI Taxonomy" id="112525"/>
    <lineage>
        <taxon>Eukaryota</taxon>
        <taxon>Metazoa</taxon>
        <taxon>Spiralia</taxon>
        <taxon>Lophotrochozoa</taxon>
        <taxon>Mollusca</taxon>
        <taxon>Gastropoda</taxon>
        <taxon>Heterobranchia</taxon>
        <taxon>Euthyneura</taxon>
        <taxon>Panpulmonata</taxon>
        <taxon>Hygrophila</taxon>
        <taxon>Lymnaeoidea</taxon>
        <taxon>Planorbidae</taxon>
        <taxon>Biomphalaria</taxon>
    </lineage>
</organism>
<keyword evidence="1" id="KW-0727">SH2 domain</keyword>
<dbReference type="InterPro" id="IPR001245">
    <property type="entry name" value="Ser-Thr/Tyr_kinase_cat_dom"/>
</dbReference>
<comment type="caution">
    <text evidence="4">The sequence shown here is derived from an EMBL/GenBank/DDBJ whole genome shotgun (WGS) entry which is preliminary data.</text>
</comment>
<dbReference type="Pfam" id="PF07714">
    <property type="entry name" value="PK_Tyr_Ser-Thr"/>
    <property type="match status" value="2"/>
</dbReference>
<dbReference type="GO" id="GO:0007259">
    <property type="term" value="P:cell surface receptor signaling pathway via JAK-STAT"/>
    <property type="evidence" value="ECO:0007669"/>
    <property type="project" value="TreeGrafter"/>
</dbReference>
<feature type="domain" description="Protein kinase" evidence="2">
    <location>
        <begin position="836"/>
        <end position="968"/>
    </location>
</feature>
<evidence type="ECO:0000313" key="4">
    <source>
        <dbReference type="EMBL" id="KAK0060288.1"/>
    </source>
</evidence>
<feature type="domain" description="Protein kinase" evidence="2">
    <location>
        <begin position="476"/>
        <end position="772"/>
    </location>
</feature>
<protein>
    <submittedName>
        <fullName evidence="4">Tyrosine-protein kinase JAK2</fullName>
    </submittedName>
</protein>
<name>A0AAD8FDX6_BIOPF</name>
<dbReference type="AlphaFoldDB" id="A0AAD8FDX6"/>
<dbReference type="GO" id="GO:0004715">
    <property type="term" value="F:non-membrane spanning protein tyrosine kinase activity"/>
    <property type="evidence" value="ECO:0007669"/>
    <property type="project" value="TreeGrafter"/>
</dbReference>
<dbReference type="EMBL" id="JASAOG010000036">
    <property type="protein sequence ID" value="KAK0060288.1"/>
    <property type="molecule type" value="Genomic_DNA"/>
</dbReference>
<keyword evidence="4" id="KW-0418">Kinase</keyword>
<evidence type="ECO:0000313" key="5">
    <source>
        <dbReference type="Proteomes" id="UP001233172"/>
    </source>
</evidence>
<sequence length="968" mass="112259">MANTLKTQIAVNFVNANIKSKHFELTGGLLCQDVLQQCLEHIGLKVVDNKAEILATTKYLHMFGLLLLNSSEEEQVWLPNNHIFDRNKDQGQIYQFRVRFYPHNKRVNFRLPSPDDVVFEYLFLQIMNDFLMRELGGSDKIDDTNVLKLITISFLMPRSLPFKSSCTVDVNLPKQSIHYFNIGNKVSNFIIKRFSTWWIDSFWICRTVNTEIEKMKREMKPLSYYKQMFFNEVMTHEPYYWIEKYKATYNNGNRTTEVTLTVNFYELNNKPSLYFGEVMMYSLDELIDIKIECYNLDEAPPKTVLISPRNGATMSLEFAAKGAAESFVSMLQGFVMLFVSYDLCFKSCEFQTMDMKRRSQLQSFGYLSSSSIMTILSSATNTSNTSRFLIHESPCKFGKYEVVVQLNKTEEMRLKIKITDEDTVKLFKNKTEWKSCDRPALLHFLRNTFKCQRIPRNYPSMEEINKLFQLNIIEPYEIVHQPPASDEPVVYQRDQLVINEIISSKKPITKTEVSVRYQRMMLKSFQEEDPDRSEAFYKAVRDLCKLHSKKPESVLKFQGTVLERKPSFLMEFSPNGNLLDYLCQNQLTVDQKVDIIYQIVNILGFMQEARVFHGNLRSRKLFVFVKEGTLNIKIKLGDSGLSHYLDTLPLHEVQNIERLPWLSPERQQNLKSISLESECYAFGTIVVEIIYQTDNFLPDLNMSCMQNGSPPPQYTKLVTEEQNAFENQEDPLVPEAKKAIEDIQDFAKSQCRSQEPADRPSIMKISQVTSEIRNRTRRIRGDTEETSLRNFVYQVCPEANHRLTSKSLDARRTKAELEGMLNKTFKNKFLPFRFITLSTNVLGQGFYGQVLEASIRTPHVNGQKGQSVELTKVAIKKLIQNDEVIDQAKNFVREICLACELEHPNIVKVLHFTYNPLLRIVDENFSNILLIMEYMTMGSLSSFAKKEMNSPDGPNSEILLNICIQIAE</sequence>
<dbReference type="InterPro" id="IPR000299">
    <property type="entry name" value="FERM_domain"/>
</dbReference>
<dbReference type="PROSITE" id="PS50011">
    <property type="entry name" value="PROTEIN_KINASE_DOM"/>
    <property type="match status" value="2"/>
</dbReference>
<dbReference type="PROSITE" id="PS50057">
    <property type="entry name" value="FERM_3"/>
    <property type="match status" value="1"/>
</dbReference>
<dbReference type="Gene3D" id="1.10.510.10">
    <property type="entry name" value="Transferase(Phosphotransferase) domain 1"/>
    <property type="match status" value="2"/>
</dbReference>
<keyword evidence="4" id="KW-0808">Transferase</keyword>
<feature type="domain" description="FERM" evidence="3">
    <location>
        <begin position="7"/>
        <end position="342"/>
    </location>
</feature>
<evidence type="ECO:0000259" key="3">
    <source>
        <dbReference type="PROSITE" id="PS50057"/>
    </source>
</evidence>
<dbReference type="GO" id="GO:0005524">
    <property type="term" value="F:ATP binding"/>
    <property type="evidence" value="ECO:0007669"/>
    <property type="project" value="InterPro"/>
</dbReference>
<dbReference type="PANTHER" id="PTHR45807:SF7">
    <property type="entry name" value="TYROSINE-PROTEIN KINASE HOPSCOTCH"/>
    <property type="match status" value="1"/>
</dbReference>
<reference evidence="4" key="2">
    <citation type="submission" date="2023-04" db="EMBL/GenBank/DDBJ databases">
        <authorList>
            <person name="Bu L."/>
            <person name="Lu L."/>
            <person name="Laidemitt M.R."/>
            <person name="Zhang S.M."/>
            <person name="Mutuku M."/>
            <person name="Mkoji G."/>
            <person name="Steinauer M."/>
            <person name="Loker E.S."/>
        </authorList>
    </citation>
    <scope>NUCLEOTIDE SEQUENCE</scope>
    <source>
        <strain evidence="4">KasaAsao</strain>
        <tissue evidence="4">Whole Snail</tissue>
    </source>
</reference>
<dbReference type="PANTHER" id="PTHR45807">
    <property type="entry name" value="TYROSINE-PROTEIN KINASE HOPSCOTCH"/>
    <property type="match status" value="1"/>
</dbReference>
<evidence type="ECO:0000256" key="1">
    <source>
        <dbReference type="ARBA" id="ARBA00022999"/>
    </source>
</evidence>
<dbReference type="Proteomes" id="UP001233172">
    <property type="component" value="Unassembled WGS sequence"/>
</dbReference>
<feature type="non-terminal residue" evidence="4">
    <location>
        <position position="1"/>
    </location>
</feature>
<accession>A0AAD8FDX6</accession>
<dbReference type="GO" id="GO:0005126">
    <property type="term" value="F:cytokine receptor binding"/>
    <property type="evidence" value="ECO:0007669"/>
    <property type="project" value="TreeGrafter"/>
</dbReference>
<dbReference type="GO" id="GO:0005829">
    <property type="term" value="C:cytosol"/>
    <property type="evidence" value="ECO:0007669"/>
    <property type="project" value="TreeGrafter"/>
</dbReference>
<dbReference type="GO" id="GO:0019221">
    <property type="term" value="P:cytokine-mediated signaling pathway"/>
    <property type="evidence" value="ECO:0007669"/>
    <property type="project" value="TreeGrafter"/>
</dbReference>
<reference evidence="4" key="1">
    <citation type="journal article" date="2023" name="PLoS Negl. Trop. Dis.">
        <title>A genome sequence for Biomphalaria pfeifferi, the major vector snail for the human-infecting parasite Schistosoma mansoni.</title>
        <authorList>
            <person name="Bu L."/>
            <person name="Lu L."/>
            <person name="Laidemitt M.R."/>
            <person name="Zhang S.M."/>
            <person name="Mutuku M."/>
            <person name="Mkoji G."/>
            <person name="Steinauer M."/>
            <person name="Loker E.S."/>
        </authorList>
    </citation>
    <scope>NUCLEOTIDE SEQUENCE</scope>
    <source>
        <strain evidence="4">KasaAsao</strain>
    </source>
</reference>
<dbReference type="InterPro" id="IPR000719">
    <property type="entry name" value="Prot_kinase_dom"/>
</dbReference>
<dbReference type="GO" id="GO:0035556">
    <property type="term" value="P:intracellular signal transduction"/>
    <property type="evidence" value="ECO:0007669"/>
    <property type="project" value="TreeGrafter"/>
</dbReference>
<dbReference type="SUPFAM" id="SSF56112">
    <property type="entry name" value="Protein kinase-like (PK-like)"/>
    <property type="match status" value="2"/>
</dbReference>
<keyword evidence="5" id="KW-1185">Reference proteome</keyword>
<evidence type="ECO:0000259" key="2">
    <source>
        <dbReference type="PROSITE" id="PS50011"/>
    </source>
</evidence>
<dbReference type="GO" id="GO:0030154">
    <property type="term" value="P:cell differentiation"/>
    <property type="evidence" value="ECO:0007669"/>
    <property type="project" value="TreeGrafter"/>
</dbReference>
<dbReference type="InterPro" id="IPR051286">
    <property type="entry name" value="JAK"/>
</dbReference>
<proteinExistence type="predicted"/>
<dbReference type="InterPro" id="IPR011009">
    <property type="entry name" value="Kinase-like_dom_sf"/>
</dbReference>